<gene>
    <name evidence="2" type="ORF">EMK97_16165</name>
</gene>
<keyword evidence="3" id="KW-1185">Reference proteome</keyword>
<feature type="chain" id="PRO_5020788891" evidence="1">
    <location>
        <begin position="27"/>
        <end position="448"/>
    </location>
</feature>
<feature type="signal peptide" evidence="1">
    <location>
        <begin position="1"/>
        <end position="26"/>
    </location>
</feature>
<organism evidence="2 3">
    <name type="scientific">Litorilituus sediminis</name>
    <dbReference type="NCBI Taxonomy" id="718192"/>
    <lineage>
        <taxon>Bacteria</taxon>
        <taxon>Pseudomonadati</taxon>
        <taxon>Pseudomonadota</taxon>
        <taxon>Gammaproteobacteria</taxon>
        <taxon>Alteromonadales</taxon>
        <taxon>Colwelliaceae</taxon>
        <taxon>Litorilituus</taxon>
    </lineage>
</organism>
<evidence type="ECO:0000313" key="3">
    <source>
        <dbReference type="Proteomes" id="UP000290244"/>
    </source>
</evidence>
<sequence>MKKSTAILLLGALGAFVIAPSSLNVAQASEAKEAKKEHKSYRASKKVPAMRNRVYAQLARAQKLADDGDKIEGFEVLEQVHDRIDSLNSYEKAMLFNFYGFMYYGNDDIAMAIDSFKKVVADHGVIPDSLVISTLYSLAQLSMQEQDYPQALEYLSQWQKVNAKDLTANQQILFAQVHYQSKQYQQSLDYINQAIAMVEQENKLPKENWLILQRAAYYELKQPEQVTKVIEQLVRYYDKPEYWLQLSGMYGEIGQEDKQMAVMEAAYQAGYVTKSADVLTLAQLYLFHNAPYKSAKLLAGAIEEGTVVADEKNLDVLARAYLAAKEDKQAIKVLTKVSGIASSGKYDALLAQTYLNNEQWQQAITAAQNAITRFEQNSAEDKAAANSYLGNMYLAQGMANFNLKRFDKSLTAFAKASKQPKVQKTAQQWAKYVERERESHKVQLAMLN</sequence>
<keyword evidence="1" id="KW-0732">Signal</keyword>
<dbReference type="SMART" id="SM00028">
    <property type="entry name" value="TPR"/>
    <property type="match status" value="4"/>
</dbReference>
<dbReference type="OrthoDB" id="5574348at2"/>
<reference evidence="2 3" key="1">
    <citation type="submission" date="2018-12" db="EMBL/GenBank/DDBJ databases">
        <title>Complete genome of Litorilituus sediminis.</title>
        <authorList>
            <person name="Liu A."/>
            <person name="Rong J."/>
        </authorList>
    </citation>
    <scope>NUCLEOTIDE SEQUENCE [LARGE SCALE GENOMIC DNA]</scope>
    <source>
        <strain evidence="2 3">JCM 17549</strain>
    </source>
</reference>
<dbReference type="RefSeq" id="WP_130603821.1">
    <property type="nucleotide sequence ID" value="NZ_CP034759.1"/>
</dbReference>
<dbReference type="AlphaFoldDB" id="A0A4P6P6K7"/>
<proteinExistence type="predicted"/>
<dbReference type="SUPFAM" id="SSF48452">
    <property type="entry name" value="TPR-like"/>
    <property type="match status" value="1"/>
</dbReference>
<dbReference type="InterPro" id="IPR011990">
    <property type="entry name" value="TPR-like_helical_dom_sf"/>
</dbReference>
<dbReference type="SUPFAM" id="SSF81901">
    <property type="entry name" value="HCP-like"/>
    <property type="match status" value="1"/>
</dbReference>
<dbReference type="InterPro" id="IPR019734">
    <property type="entry name" value="TPR_rpt"/>
</dbReference>
<name>A0A4P6P6K7_9GAMM</name>
<evidence type="ECO:0000313" key="2">
    <source>
        <dbReference type="EMBL" id="QBG37153.1"/>
    </source>
</evidence>
<evidence type="ECO:0000256" key="1">
    <source>
        <dbReference type="SAM" id="SignalP"/>
    </source>
</evidence>
<accession>A0A4P6P6K7</accession>
<dbReference type="Proteomes" id="UP000290244">
    <property type="component" value="Chromosome"/>
</dbReference>
<protein>
    <submittedName>
        <fullName evidence="2">Uncharacterized protein</fullName>
    </submittedName>
</protein>
<dbReference type="Gene3D" id="1.25.40.10">
    <property type="entry name" value="Tetratricopeptide repeat domain"/>
    <property type="match status" value="2"/>
</dbReference>
<dbReference type="EMBL" id="CP034759">
    <property type="protein sequence ID" value="QBG37153.1"/>
    <property type="molecule type" value="Genomic_DNA"/>
</dbReference>
<dbReference type="KEGG" id="lsd:EMK97_16165"/>